<dbReference type="AlphaFoldDB" id="A0A382JGU2"/>
<feature type="transmembrane region" description="Helical" evidence="1">
    <location>
        <begin position="65"/>
        <end position="82"/>
    </location>
</feature>
<feature type="transmembrane region" description="Helical" evidence="1">
    <location>
        <begin position="195"/>
        <end position="211"/>
    </location>
</feature>
<sequence>MDAQPEPKPFNPWWAVILVLLVFNILPIPFYLILESIGGDWLMQNPVEVKILSFPTPMHPVLDNLNSVIAAPLIVWFLYWRMQKRNLNLSRELGLQSVTAQIAGLSVILFGIFAVIEHFYGIYFDVQMPEAFIQFILSTPTWLALLSLVVAAPIMEEFIFRGFLFSQLRNTRLGGWGAIITTSFLWTVIHFQYETMILYVLFILGIFLGYLRYKYNSLYLVIGIHALNNMIPFIFGIE</sequence>
<evidence type="ECO:0000256" key="1">
    <source>
        <dbReference type="SAM" id="Phobius"/>
    </source>
</evidence>
<dbReference type="Pfam" id="PF02517">
    <property type="entry name" value="Rce1-like"/>
    <property type="match status" value="1"/>
</dbReference>
<feature type="transmembrane region" description="Helical" evidence="1">
    <location>
        <begin position="12"/>
        <end position="34"/>
    </location>
</feature>
<dbReference type="EMBL" id="UINC01074297">
    <property type="protein sequence ID" value="SVC11340.1"/>
    <property type="molecule type" value="Genomic_DNA"/>
</dbReference>
<keyword evidence="1" id="KW-1133">Transmembrane helix</keyword>
<keyword evidence="1" id="KW-0472">Membrane</keyword>
<accession>A0A382JGU2</accession>
<dbReference type="GO" id="GO:0004175">
    <property type="term" value="F:endopeptidase activity"/>
    <property type="evidence" value="ECO:0007669"/>
    <property type="project" value="UniProtKB-ARBA"/>
</dbReference>
<dbReference type="InterPro" id="IPR003675">
    <property type="entry name" value="Rce1/LyrA-like_dom"/>
</dbReference>
<feature type="transmembrane region" description="Helical" evidence="1">
    <location>
        <begin position="218"/>
        <end position="237"/>
    </location>
</feature>
<dbReference type="InterPro" id="IPR052710">
    <property type="entry name" value="CAAX_protease"/>
</dbReference>
<keyword evidence="1" id="KW-0812">Transmembrane</keyword>
<evidence type="ECO:0000259" key="2">
    <source>
        <dbReference type="Pfam" id="PF02517"/>
    </source>
</evidence>
<gene>
    <name evidence="3" type="ORF">METZ01_LOCUS264194</name>
</gene>
<feature type="transmembrane region" description="Helical" evidence="1">
    <location>
        <begin position="173"/>
        <end position="189"/>
    </location>
</feature>
<reference evidence="3" key="1">
    <citation type="submission" date="2018-05" db="EMBL/GenBank/DDBJ databases">
        <authorList>
            <person name="Lanie J.A."/>
            <person name="Ng W.-L."/>
            <person name="Kazmierczak K.M."/>
            <person name="Andrzejewski T.M."/>
            <person name="Davidsen T.M."/>
            <person name="Wayne K.J."/>
            <person name="Tettelin H."/>
            <person name="Glass J.I."/>
            <person name="Rusch D."/>
            <person name="Podicherti R."/>
            <person name="Tsui H.-C.T."/>
            <person name="Winkler M.E."/>
        </authorList>
    </citation>
    <scope>NUCLEOTIDE SEQUENCE</scope>
</reference>
<evidence type="ECO:0000313" key="3">
    <source>
        <dbReference type="EMBL" id="SVC11340.1"/>
    </source>
</evidence>
<protein>
    <recommendedName>
        <fullName evidence="2">CAAX prenyl protease 2/Lysostaphin resistance protein A-like domain-containing protein</fullName>
    </recommendedName>
</protein>
<feature type="transmembrane region" description="Helical" evidence="1">
    <location>
        <begin position="102"/>
        <end position="120"/>
    </location>
</feature>
<organism evidence="3">
    <name type="scientific">marine metagenome</name>
    <dbReference type="NCBI Taxonomy" id="408172"/>
    <lineage>
        <taxon>unclassified sequences</taxon>
        <taxon>metagenomes</taxon>
        <taxon>ecological metagenomes</taxon>
    </lineage>
</organism>
<feature type="transmembrane region" description="Helical" evidence="1">
    <location>
        <begin position="132"/>
        <end position="152"/>
    </location>
</feature>
<proteinExistence type="predicted"/>
<dbReference type="PANTHER" id="PTHR36435:SF1">
    <property type="entry name" value="CAAX AMINO TERMINAL PROTEASE FAMILY PROTEIN"/>
    <property type="match status" value="1"/>
</dbReference>
<name>A0A382JGU2_9ZZZZ</name>
<dbReference type="GO" id="GO:0080120">
    <property type="term" value="P:CAAX-box protein maturation"/>
    <property type="evidence" value="ECO:0007669"/>
    <property type="project" value="UniProtKB-ARBA"/>
</dbReference>
<dbReference type="PANTHER" id="PTHR36435">
    <property type="entry name" value="SLR1288 PROTEIN"/>
    <property type="match status" value="1"/>
</dbReference>
<feature type="domain" description="CAAX prenyl protease 2/Lysostaphin resistance protein A-like" evidence="2">
    <location>
        <begin position="141"/>
        <end position="231"/>
    </location>
</feature>